<evidence type="ECO:0000256" key="8">
    <source>
        <dbReference type="ARBA" id="ARBA00037071"/>
    </source>
</evidence>
<evidence type="ECO:0000256" key="1">
    <source>
        <dbReference type="ARBA" id="ARBA00000971"/>
    </source>
</evidence>
<keyword evidence="5 9" id="KW-0697">Rotamase</keyword>
<dbReference type="GO" id="GO:0005737">
    <property type="term" value="C:cytoplasm"/>
    <property type="evidence" value="ECO:0007669"/>
    <property type="project" value="UniProtKB-SubCell"/>
</dbReference>
<comment type="subcellular location">
    <subcellularLocation>
        <location evidence="2">Cytoplasm</location>
    </subcellularLocation>
</comment>
<proteinExistence type="inferred from homology"/>
<gene>
    <name evidence="12" type="ORF">MBSD_n1111</name>
</gene>
<dbReference type="PROSITE" id="PS50059">
    <property type="entry name" value="FKBP_PPIASE"/>
    <property type="match status" value="1"/>
</dbReference>
<dbReference type="Pfam" id="PF00254">
    <property type="entry name" value="FKBP_C"/>
    <property type="match status" value="1"/>
</dbReference>
<dbReference type="GO" id="GO:0003755">
    <property type="term" value="F:peptidyl-prolyl cis-trans isomerase activity"/>
    <property type="evidence" value="ECO:0007669"/>
    <property type="project" value="UniProtKB-UniRule"/>
</dbReference>
<keyword evidence="4" id="KW-0963">Cytoplasm</keyword>
<dbReference type="InterPro" id="IPR001179">
    <property type="entry name" value="PPIase_FKBP_dom"/>
</dbReference>
<dbReference type="AlphaFoldDB" id="A0A0K8QLK5"/>
<keyword evidence="6" id="KW-0143">Chaperone</keyword>
<dbReference type="PANTHER" id="PTHR47861:SF3">
    <property type="entry name" value="FKBP-TYPE PEPTIDYL-PROLYL CIS-TRANS ISOMERASE SLYD"/>
    <property type="match status" value="1"/>
</dbReference>
<evidence type="ECO:0000256" key="4">
    <source>
        <dbReference type="ARBA" id="ARBA00022490"/>
    </source>
</evidence>
<evidence type="ECO:0000259" key="11">
    <source>
        <dbReference type="PROSITE" id="PS50059"/>
    </source>
</evidence>
<evidence type="ECO:0000256" key="2">
    <source>
        <dbReference type="ARBA" id="ARBA00004496"/>
    </source>
</evidence>
<comment type="catalytic activity">
    <reaction evidence="1 9 10">
        <text>[protein]-peptidylproline (omega=180) = [protein]-peptidylproline (omega=0)</text>
        <dbReference type="Rhea" id="RHEA:16237"/>
        <dbReference type="Rhea" id="RHEA-COMP:10747"/>
        <dbReference type="Rhea" id="RHEA-COMP:10748"/>
        <dbReference type="ChEBI" id="CHEBI:83833"/>
        <dbReference type="ChEBI" id="CHEBI:83834"/>
        <dbReference type="EC" id="5.2.1.8"/>
    </reaction>
</comment>
<evidence type="ECO:0000256" key="7">
    <source>
        <dbReference type="ARBA" id="ARBA00023235"/>
    </source>
</evidence>
<comment type="similarity">
    <text evidence="3 10">Belongs to the FKBP-type PPIase family.</text>
</comment>
<protein>
    <recommendedName>
        <fullName evidence="10">Peptidyl-prolyl cis-trans isomerase</fullName>
        <ecNumber evidence="10">5.2.1.8</ecNumber>
    </recommendedName>
</protein>
<dbReference type="SUPFAM" id="SSF54534">
    <property type="entry name" value="FKBP-like"/>
    <property type="match status" value="1"/>
</dbReference>
<dbReference type="InterPro" id="IPR046357">
    <property type="entry name" value="PPIase_dom_sf"/>
</dbReference>
<dbReference type="EC" id="5.2.1.8" evidence="10"/>
<evidence type="ECO:0000313" key="12">
    <source>
        <dbReference type="EMBL" id="GAP65820.1"/>
    </source>
</evidence>
<dbReference type="STRING" id="1475481.GCA_000953855_01131"/>
<keyword evidence="7 9" id="KW-0413">Isomerase</keyword>
<reference evidence="12" key="1">
    <citation type="submission" date="2015-08" db="EMBL/GenBank/DDBJ databases">
        <title>Complete DNA Sequence of Pseudomonas syringae pv. actinidiae, the Causal Agent of Kiwifruit Canker Disease.</title>
        <authorList>
            <person name="Rikkerink E.H.A."/>
            <person name="Fineran P.C."/>
        </authorList>
    </citation>
    <scope>NUCLEOTIDE SEQUENCE</scope>
    <source>
        <strain evidence="12">SkMP5</strain>
    </source>
</reference>
<dbReference type="Proteomes" id="UP000253740">
    <property type="component" value="Unassembled WGS sequence"/>
</dbReference>
<dbReference type="Gene3D" id="3.10.50.40">
    <property type="match status" value="1"/>
</dbReference>
<evidence type="ECO:0000256" key="3">
    <source>
        <dbReference type="ARBA" id="ARBA00006577"/>
    </source>
</evidence>
<keyword evidence="13" id="KW-1185">Reference proteome</keyword>
<feature type="domain" description="PPIase FKBP-type" evidence="11">
    <location>
        <begin position="25"/>
        <end position="100"/>
    </location>
</feature>
<evidence type="ECO:0000256" key="5">
    <source>
        <dbReference type="ARBA" id="ARBA00023110"/>
    </source>
</evidence>
<comment type="function">
    <text evidence="8">Also involved in hydrogenase metallocenter assembly, probably by participating in the nickel insertion step. This function in hydrogenase biosynthesis requires chaperone activity and the presence of the metal-binding domain, but not PPIase activity.</text>
</comment>
<dbReference type="GO" id="GO:0042026">
    <property type="term" value="P:protein refolding"/>
    <property type="evidence" value="ECO:0007669"/>
    <property type="project" value="UniProtKB-ARBA"/>
</dbReference>
<sequence>MTPAAPAATMTGFAPEHATMKAEKDKVVCFHYTVTDAGGGAVDSSRERGEPLAVLLGHGQLIAGVEKAIEGREAGEKFQVTVPPEEAYGPRQEGMIQRVPKKYFRDARHLKPGMTTVLALKQGGQRAVTVHKVGMSTIDVDLNHPLAGKTLAFDVEVTLVREATAEELAHGHAHGAEGHGHA</sequence>
<evidence type="ECO:0000256" key="6">
    <source>
        <dbReference type="ARBA" id="ARBA00023186"/>
    </source>
</evidence>
<name>A0A0K8QLK5_9GAMM</name>
<evidence type="ECO:0000256" key="10">
    <source>
        <dbReference type="RuleBase" id="RU003915"/>
    </source>
</evidence>
<dbReference type="PANTHER" id="PTHR47861">
    <property type="entry name" value="FKBP-TYPE PEPTIDYL-PROLYL CIS-TRANS ISOMERASE SLYD"/>
    <property type="match status" value="1"/>
</dbReference>
<organism evidence="12">
    <name type="scientific">Mizugakiibacter sediminis</name>
    <dbReference type="NCBI Taxonomy" id="1475481"/>
    <lineage>
        <taxon>Bacteria</taxon>
        <taxon>Pseudomonadati</taxon>
        <taxon>Pseudomonadota</taxon>
        <taxon>Gammaproteobacteria</taxon>
        <taxon>Lysobacterales</taxon>
        <taxon>Rhodanobacteraceae</taxon>
        <taxon>Mizugakiibacter</taxon>
    </lineage>
</organism>
<dbReference type="EMBL" id="DF970177">
    <property type="protein sequence ID" value="GAP65820.1"/>
    <property type="molecule type" value="Genomic_DNA"/>
</dbReference>
<evidence type="ECO:0000256" key="9">
    <source>
        <dbReference type="PROSITE-ProRule" id="PRU00277"/>
    </source>
</evidence>
<evidence type="ECO:0000313" key="13">
    <source>
        <dbReference type="Proteomes" id="UP000253740"/>
    </source>
</evidence>
<accession>A0A0K8QLK5</accession>